<proteinExistence type="predicted"/>
<name>A7E672_SCLS1</name>
<evidence type="ECO:0000313" key="2">
    <source>
        <dbReference type="Proteomes" id="UP000001312"/>
    </source>
</evidence>
<dbReference type="AlphaFoldDB" id="A7E672"/>
<sequence>MDIGDVPMIEFGNTESQDQVQQDLTFDAQNQCGNEGRDSRW</sequence>
<dbReference type="RefSeq" id="XP_001598708.1">
    <property type="nucleotide sequence ID" value="XM_001598658.1"/>
</dbReference>
<dbReference type="InParanoid" id="A7E672"/>
<dbReference type="GeneID" id="5494538"/>
<accession>A7E672</accession>
<protein>
    <submittedName>
        <fullName evidence="1">Uncharacterized protein</fullName>
    </submittedName>
</protein>
<dbReference type="HOGENOM" id="CLU_3279745_0_0_1"/>
<evidence type="ECO:0000313" key="1">
    <source>
        <dbReference type="EMBL" id="EDN91394.1"/>
    </source>
</evidence>
<gene>
    <name evidence="1" type="ORF">SS1G_00797</name>
</gene>
<dbReference type="Proteomes" id="UP000001312">
    <property type="component" value="Unassembled WGS sequence"/>
</dbReference>
<keyword evidence="2" id="KW-1185">Reference proteome</keyword>
<dbReference type="EMBL" id="CH476621">
    <property type="protein sequence ID" value="EDN91394.1"/>
    <property type="molecule type" value="Genomic_DNA"/>
</dbReference>
<dbReference type="KEGG" id="ssl:SS1G_00797"/>
<reference evidence="2" key="1">
    <citation type="journal article" date="2011" name="PLoS Genet.">
        <title>Genomic analysis of the necrotrophic fungal pathogens Sclerotinia sclerotiorum and Botrytis cinerea.</title>
        <authorList>
            <person name="Amselem J."/>
            <person name="Cuomo C.A."/>
            <person name="van Kan J.A."/>
            <person name="Viaud M."/>
            <person name="Benito E.P."/>
            <person name="Couloux A."/>
            <person name="Coutinho P.M."/>
            <person name="de Vries R.P."/>
            <person name="Dyer P.S."/>
            <person name="Fillinger S."/>
            <person name="Fournier E."/>
            <person name="Gout L."/>
            <person name="Hahn M."/>
            <person name="Kohn L."/>
            <person name="Lapalu N."/>
            <person name="Plummer K.M."/>
            <person name="Pradier J.M."/>
            <person name="Quevillon E."/>
            <person name="Sharon A."/>
            <person name="Simon A."/>
            <person name="ten Have A."/>
            <person name="Tudzynski B."/>
            <person name="Tudzynski P."/>
            <person name="Wincker P."/>
            <person name="Andrew M."/>
            <person name="Anthouard V."/>
            <person name="Beever R.E."/>
            <person name="Beffa R."/>
            <person name="Benoit I."/>
            <person name="Bouzid O."/>
            <person name="Brault B."/>
            <person name="Chen Z."/>
            <person name="Choquer M."/>
            <person name="Collemare J."/>
            <person name="Cotton P."/>
            <person name="Danchin E.G."/>
            <person name="Da Silva C."/>
            <person name="Gautier A."/>
            <person name="Giraud C."/>
            <person name="Giraud T."/>
            <person name="Gonzalez C."/>
            <person name="Grossetete S."/>
            <person name="Guldener U."/>
            <person name="Henrissat B."/>
            <person name="Howlett B.J."/>
            <person name="Kodira C."/>
            <person name="Kretschmer M."/>
            <person name="Lappartient A."/>
            <person name="Leroch M."/>
            <person name="Levis C."/>
            <person name="Mauceli E."/>
            <person name="Neuveglise C."/>
            <person name="Oeser B."/>
            <person name="Pearson M."/>
            <person name="Poulain J."/>
            <person name="Poussereau N."/>
            <person name="Quesneville H."/>
            <person name="Rascle C."/>
            <person name="Schumacher J."/>
            <person name="Segurens B."/>
            <person name="Sexton A."/>
            <person name="Silva E."/>
            <person name="Sirven C."/>
            <person name="Soanes D.M."/>
            <person name="Talbot N.J."/>
            <person name="Templeton M."/>
            <person name="Yandava C."/>
            <person name="Yarden O."/>
            <person name="Zeng Q."/>
            <person name="Rollins J.A."/>
            <person name="Lebrun M.H."/>
            <person name="Dickman M."/>
        </authorList>
    </citation>
    <scope>NUCLEOTIDE SEQUENCE [LARGE SCALE GENOMIC DNA]</scope>
    <source>
        <strain evidence="2">ATCC 18683 / 1980 / Ss-1</strain>
    </source>
</reference>
<organism evidence="1 2">
    <name type="scientific">Sclerotinia sclerotiorum (strain ATCC 18683 / 1980 / Ss-1)</name>
    <name type="common">White mold</name>
    <name type="synonym">Whetzelinia sclerotiorum</name>
    <dbReference type="NCBI Taxonomy" id="665079"/>
    <lineage>
        <taxon>Eukaryota</taxon>
        <taxon>Fungi</taxon>
        <taxon>Dikarya</taxon>
        <taxon>Ascomycota</taxon>
        <taxon>Pezizomycotina</taxon>
        <taxon>Leotiomycetes</taxon>
        <taxon>Helotiales</taxon>
        <taxon>Sclerotiniaceae</taxon>
        <taxon>Sclerotinia</taxon>
    </lineage>
</organism>